<keyword evidence="2" id="KW-0547">Nucleotide-binding</keyword>
<dbReference type="GO" id="GO:0016887">
    <property type="term" value="F:ATP hydrolysis activity"/>
    <property type="evidence" value="ECO:0007669"/>
    <property type="project" value="InterPro"/>
</dbReference>
<evidence type="ECO:0000256" key="4">
    <source>
        <dbReference type="ARBA" id="ARBA00022967"/>
    </source>
</evidence>
<dbReference type="InterPro" id="IPR027417">
    <property type="entry name" value="P-loop_NTPase"/>
</dbReference>
<feature type="region of interest" description="Disordered" evidence="5">
    <location>
        <begin position="258"/>
        <end position="281"/>
    </location>
</feature>
<organism evidence="7 8">
    <name type="scientific">Calditerricola satsumensis</name>
    <dbReference type="NCBI Taxonomy" id="373054"/>
    <lineage>
        <taxon>Bacteria</taxon>
        <taxon>Bacillati</taxon>
        <taxon>Bacillota</taxon>
        <taxon>Bacilli</taxon>
        <taxon>Bacillales</taxon>
        <taxon>Bacillaceae</taxon>
        <taxon>Calditerricola</taxon>
    </lineage>
</organism>
<dbReference type="InterPro" id="IPR003593">
    <property type="entry name" value="AAA+_ATPase"/>
</dbReference>
<dbReference type="Pfam" id="PF00005">
    <property type="entry name" value="ABC_tran"/>
    <property type="match status" value="1"/>
</dbReference>
<keyword evidence="1" id="KW-0813">Transport</keyword>
<evidence type="ECO:0000256" key="3">
    <source>
        <dbReference type="ARBA" id="ARBA00022840"/>
    </source>
</evidence>
<reference evidence="7" key="1">
    <citation type="journal article" date="2014" name="Int. J. Syst. Evol. Microbiol.">
        <title>Complete genome sequence of Corynebacterium casei LMG S-19264T (=DSM 44701T), isolated from a smear-ripened cheese.</title>
        <authorList>
            <consortium name="US DOE Joint Genome Institute (JGI-PGF)"/>
            <person name="Walter F."/>
            <person name="Albersmeier A."/>
            <person name="Kalinowski J."/>
            <person name="Ruckert C."/>
        </authorList>
    </citation>
    <scope>NUCLEOTIDE SEQUENCE</scope>
    <source>
        <strain evidence="7">JCM 14719</strain>
    </source>
</reference>
<dbReference type="NCBIfam" id="NF010068">
    <property type="entry name" value="PRK13548.1"/>
    <property type="match status" value="1"/>
</dbReference>
<dbReference type="GO" id="GO:0005524">
    <property type="term" value="F:ATP binding"/>
    <property type="evidence" value="ECO:0007669"/>
    <property type="project" value="UniProtKB-KW"/>
</dbReference>
<protein>
    <submittedName>
        <fullName evidence="7">ABC transporter ATP-binding protein</fullName>
    </submittedName>
</protein>
<reference evidence="7" key="2">
    <citation type="submission" date="2020-09" db="EMBL/GenBank/DDBJ databases">
        <authorList>
            <person name="Sun Q."/>
            <person name="Ohkuma M."/>
        </authorList>
    </citation>
    <scope>NUCLEOTIDE SEQUENCE</scope>
    <source>
        <strain evidence="7">JCM 14719</strain>
    </source>
</reference>
<dbReference type="RefSeq" id="WP_188817566.1">
    <property type="nucleotide sequence ID" value="NZ_BMOF01000034.1"/>
</dbReference>
<gene>
    <name evidence="7" type="ORF">GCM10007043_16400</name>
</gene>
<proteinExistence type="predicted"/>
<dbReference type="PROSITE" id="PS00211">
    <property type="entry name" value="ABC_TRANSPORTER_1"/>
    <property type="match status" value="1"/>
</dbReference>
<evidence type="ECO:0000256" key="5">
    <source>
        <dbReference type="SAM" id="MobiDB-lite"/>
    </source>
</evidence>
<dbReference type="InterPro" id="IPR017871">
    <property type="entry name" value="ABC_transporter-like_CS"/>
</dbReference>
<dbReference type="SMART" id="SM00382">
    <property type="entry name" value="AAA"/>
    <property type="match status" value="1"/>
</dbReference>
<dbReference type="SUPFAM" id="SSF52540">
    <property type="entry name" value="P-loop containing nucleoside triphosphate hydrolases"/>
    <property type="match status" value="1"/>
</dbReference>
<dbReference type="Gene3D" id="3.40.50.300">
    <property type="entry name" value="P-loop containing nucleotide triphosphate hydrolases"/>
    <property type="match status" value="1"/>
</dbReference>
<dbReference type="EMBL" id="BMOF01000034">
    <property type="protein sequence ID" value="GGK03092.1"/>
    <property type="molecule type" value="Genomic_DNA"/>
</dbReference>
<evidence type="ECO:0000313" key="8">
    <source>
        <dbReference type="Proteomes" id="UP000637720"/>
    </source>
</evidence>
<dbReference type="PROSITE" id="PS50893">
    <property type="entry name" value="ABC_TRANSPORTER_2"/>
    <property type="match status" value="1"/>
</dbReference>
<dbReference type="Proteomes" id="UP000637720">
    <property type="component" value="Unassembled WGS sequence"/>
</dbReference>
<keyword evidence="4" id="KW-1278">Translocase</keyword>
<evidence type="ECO:0000256" key="1">
    <source>
        <dbReference type="ARBA" id="ARBA00022448"/>
    </source>
</evidence>
<evidence type="ECO:0000256" key="2">
    <source>
        <dbReference type="ARBA" id="ARBA00022741"/>
    </source>
</evidence>
<dbReference type="CDD" id="cd03214">
    <property type="entry name" value="ABC_Iron-Siderophores_B12_Hemin"/>
    <property type="match status" value="1"/>
</dbReference>
<accession>A0A8J3FB25</accession>
<feature type="domain" description="ABC transporter" evidence="6">
    <location>
        <begin position="2"/>
        <end position="238"/>
    </location>
</feature>
<keyword evidence="8" id="KW-1185">Reference proteome</keyword>
<evidence type="ECO:0000259" key="6">
    <source>
        <dbReference type="PROSITE" id="PS50893"/>
    </source>
</evidence>
<evidence type="ECO:0000313" key="7">
    <source>
        <dbReference type="EMBL" id="GGK03092.1"/>
    </source>
</evidence>
<dbReference type="InterPro" id="IPR003439">
    <property type="entry name" value="ABC_transporter-like_ATP-bd"/>
</dbReference>
<dbReference type="AlphaFoldDB" id="A0A8J3FB25"/>
<dbReference type="PANTHER" id="PTHR42794:SF1">
    <property type="entry name" value="HEMIN IMPORT ATP-BINDING PROTEIN HMUV"/>
    <property type="match status" value="1"/>
</dbReference>
<dbReference type="PANTHER" id="PTHR42794">
    <property type="entry name" value="HEMIN IMPORT ATP-BINDING PROTEIN HMUV"/>
    <property type="match status" value="1"/>
</dbReference>
<name>A0A8J3FB25_9BACI</name>
<comment type="caution">
    <text evidence="7">The sequence shown here is derived from an EMBL/GenBank/DDBJ whole genome shotgun (WGS) entry which is preliminary data.</text>
</comment>
<dbReference type="FunFam" id="3.40.50.300:FF:000134">
    <property type="entry name" value="Iron-enterobactin ABC transporter ATP-binding protein"/>
    <property type="match status" value="1"/>
</dbReference>
<sequence>MIDVRDVWKAYGGRDVLRGVSLEVPAGACVAVIGPNGAGKSTLLRVLSGVVEPDRGSVWVAGRPVRAYRRRELARLLAVLPQETAAPFPFTVRELVAMGRHPYLRPLRGETPHDRAVVARVLDELKLTPLADVPVDRLSGGQRQRVALARVMAQEPRVLLLDEPTTYLDIGHQVNLLDRVRRWQRQNGLTVVMVLHDLNLAALYADEVVLLAEGRVVARGRPAEVLAEPTLAAVYGTRPLVVRHPECGAPQVLVRPARDEARGEEADGQWRMNASPCAARG</sequence>
<keyword evidence="3 7" id="KW-0067">ATP-binding</keyword>